<evidence type="ECO:0000256" key="8">
    <source>
        <dbReference type="ARBA" id="ARBA00023209"/>
    </source>
</evidence>
<evidence type="ECO:0000313" key="11">
    <source>
        <dbReference type="EMBL" id="ACX52334.1"/>
    </source>
</evidence>
<comment type="similarity">
    <text evidence="10">Belongs to the PlsY family.</text>
</comment>
<keyword evidence="8 10" id="KW-0594">Phospholipid biosynthesis</keyword>
<evidence type="ECO:0000256" key="3">
    <source>
        <dbReference type="ARBA" id="ARBA00022679"/>
    </source>
</evidence>
<dbReference type="GO" id="GO:0008654">
    <property type="term" value="P:phospholipid biosynthetic process"/>
    <property type="evidence" value="ECO:0007669"/>
    <property type="project" value="UniProtKB-UniRule"/>
</dbReference>
<evidence type="ECO:0000256" key="1">
    <source>
        <dbReference type="ARBA" id="ARBA00022475"/>
    </source>
</evidence>
<dbReference type="InterPro" id="IPR003811">
    <property type="entry name" value="G3P_acylTferase_PlsY"/>
</dbReference>
<comment type="function">
    <text evidence="10">Catalyzes the transfer of an acyl group from acyl-phosphate (acyl-PO(4)) to glycerol-3-phosphate (G3P) to form lysophosphatidic acid (LPA). This enzyme utilizes acyl-phosphate as fatty acyl donor, but not acyl-CoA or acyl-ACP.</text>
</comment>
<evidence type="ECO:0000256" key="4">
    <source>
        <dbReference type="ARBA" id="ARBA00022692"/>
    </source>
</evidence>
<evidence type="ECO:0000256" key="2">
    <source>
        <dbReference type="ARBA" id="ARBA00022516"/>
    </source>
</evidence>
<keyword evidence="5 10" id="KW-1133">Transmembrane helix</keyword>
<keyword evidence="7 10" id="KW-0472">Membrane</keyword>
<organism evidence="11 12">
    <name type="scientific">Ammonifex degensii (strain DSM 10501 / KC4)</name>
    <dbReference type="NCBI Taxonomy" id="429009"/>
    <lineage>
        <taxon>Bacteria</taxon>
        <taxon>Bacillati</taxon>
        <taxon>Bacillota</taxon>
        <taxon>Clostridia</taxon>
        <taxon>Thermoanaerobacterales</taxon>
        <taxon>Thermoanaerobacteraceae</taxon>
        <taxon>Ammonifex</taxon>
    </lineage>
</organism>
<dbReference type="UniPathway" id="UPA00085"/>
<dbReference type="eggNOG" id="COG0344">
    <property type="taxonomic scope" value="Bacteria"/>
</dbReference>
<dbReference type="GO" id="GO:0005886">
    <property type="term" value="C:plasma membrane"/>
    <property type="evidence" value="ECO:0007669"/>
    <property type="project" value="UniProtKB-SubCell"/>
</dbReference>
<keyword evidence="2 10" id="KW-0444">Lipid biosynthesis</keyword>
<dbReference type="NCBIfam" id="TIGR00023">
    <property type="entry name" value="glycerol-3-phosphate 1-O-acyltransferase PlsY"/>
    <property type="match status" value="1"/>
</dbReference>
<keyword evidence="1 10" id="KW-1003">Cell membrane</keyword>
<keyword evidence="3 10" id="KW-0808">Transferase</keyword>
<dbReference type="STRING" id="429009.Adeg_1223"/>
<dbReference type="HAMAP" id="MF_01043">
    <property type="entry name" value="PlsY"/>
    <property type="match status" value="1"/>
</dbReference>
<evidence type="ECO:0000256" key="9">
    <source>
        <dbReference type="ARBA" id="ARBA00023264"/>
    </source>
</evidence>
<accession>C9R7Q5</accession>
<gene>
    <name evidence="10" type="primary">plsY</name>
    <name evidence="11" type="ordered locus">Adeg_1223</name>
</gene>
<dbReference type="OrthoDB" id="9777124at2"/>
<dbReference type="GO" id="GO:0043772">
    <property type="term" value="F:acyl-phosphate glycerol-3-phosphate acyltransferase activity"/>
    <property type="evidence" value="ECO:0007669"/>
    <property type="project" value="UniProtKB-UniRule"/>
</dbReference>
<keyword evidence="6 10" id="KW-0443">Lipid metabolism</keyword>
<comment type="pathway">
    <text evidence="10">Lipid metabolism; phospholipid metabolism.</text>
</comment>
<comment type="subcellular location">
    <subcellularLocation>
        <location evidence="10">Cell membrane</location>
        <topology evidence="10">Multi-pass membrane protein</topology>
    </subcellularLocation>
</comment>
<dbReference type="Proteomes" id="UP000002620">
    <property type="component" value="Chromosome"/>
</dbReference>
<keyword evidence="4 10" id="KW-0812">Transmembrane</keyword>
<evidence type="ECO:0000256" key="10">
    <source>
        <dbReference type="HAMAP-Rule" id="MF_01043"/>
    </source>
</evidence>
<dbReference type="PANTHER" id="PTHR30309">
    <property type="entry name" value="INNER MEMBRANE PROTEIN YGIH"/>
    <property type="match status" value="1"/>
</dbReference>
<comment type="caution">
    <text evidence="10">Lacks conserved residue(s) required for the propagation of feature annotation.</text>
</comment>
<evidence type="ECO:0000256" key="5">
    <source>
        <dbReference type="ARBA" id="ARBA00022989"/>
    </source>
</evidence>
<feature type="transmembrane region" description="Helical" evidence="10">
    <location>
        <begin position="78"/>
        <end position="98"/>
    </location>
</feature>
<comment type="catalytic activity">
    <reaction evidence="10">
        <text>an acyl phosphate + sn-glycerol 3-phosphate = a 1-acyl-sn-glycero-3-phosphate + phosphate</text>
        <dbReference type="Rhea" id="RHEA:34075"/>
        <dbReference type="ChEBI" id="CHEBI:43474"/>
        <dbReference type="ChEBI" id="CHEBI:57597"/>
        <dbReference type="ChEBI" id="CHEBI:57970"/>
        <dbReference type="ChEBI" id="CHEBI:59918"/>
        <dbReference type="EC" id="2.3.1.275"/>
    </reaction>
</comment>
<dbReference type="PANTHER" id="PTHR30309:SF0">
    <property type="entry name" value="GLYCEROL-3-PHOSPHATE ACYLTRANSFERASE-RELATED"/>
    <property type="match status" value="1"/>
</dbReference>
<evidence type="ECO:0000256" key="6">
    <source>
        <dbReference type="ARBA" id="ARBA00023098"/>
    </source>
</evidence>
<keyword evidence="12" id="KW-1185">Reference proteome</keyword>
<comment type="subunit">
    <text evidence="10">Probably interacts with PlsX.</text>
</comment>
<name>C9R7Q5_AMMDK</name>
<reference evidence="11" key="1">
    <citation type="submission" date="2009-10" db="EMBL/GenBank/DDBJ databases">
        <title>Complete sequence of chromosome of Ammonifex degensii KC4.</title>
        <authorList>
            <consortium name="US DOE Joint Genome Institute"/>
            <person name="Kerfeld C."/>
            <person name="Goodner B."/>
            <person name="Huber H."/>
            <person name="Stetter K."/>
            <person name="Lucas S."/>
            <person name="Copeland A."/>
            <person name="Lapidus A."/>
            <person name="Glavina del Rio T."/>
            <person name="Dalin E."/>
            <person name="Tice H."/>
            <person name="Bruce D."/>
            <person name="Goodwin L."/>
            <person name="Pitluck S."/>
            <person name="Saunders E."/>
            <person name="Brettin T."/>
            <person name="Detter J.C."/>
            <person name="Han C."/>
            <person name="Larimer F."/>
            <person name="Land M."/>
            <person name="Hauser L."/>
            <person name="Kyrpides N."/>
            <person name="Ovchinnikova G."/>
            <person name="Richardson P."/>
        </authorList>
    </citation>
    <scope>NUCLEOTIDE SEQUENCE [LARGE SCALE GENOMIC DNA]</scope>
    <source>
        <strain evidence="11">KC4</strain>
    </source>
</reference>
<dbReference type="EMBL" id="CP001785">
    <property type="protein sequence ID" value="ACX52334.1"/>
    <property type="molecule type" value="Genomic_DNA"/>
</dbReference>
<dbReference type="EC" id="2.3.1.275" evidence="10"/>
<dbReference type="AlphaFoldDB" id="C9R7Q5"/>
<dbReference type="HOGENOM" id="CLU_081254_7_1_9"/>
<sequence length="192" mass="20576">MFKLLGFTLLAYLIGSFPTGYLLARLKGVNIFERGSGNIGATNVWRTLGPLYGTLAFIGDVGKGALATYLGMRLGPTAAVLTGAAALVGHAFSVFLRFRGGKMVATALGVFLLLAPKATLGALAVWIFVFALGRYVSLASIIAAGSLPILTYALRYPRGICIFSFLAALVVILRHRDNIRRLLEGKEHRFGR</sequence>
<evidence type="ECO:0000256" key="7">
    <source>
        <dbReference type="ARBA" id="ARBA00023136"/>
    </source>
</evidence>
<dbReference type="KEGG" id="adg:Adeg_1223"/>
<keyword evidence="9 10" id="KW-1208">Phospholipid metabolism</keyword>
<dbReference type="SMART" id="SM01207">
    <property type="entry name" value="G3P_acyltransf"/>
    <property type="match status" value="1"/>
</dbReference>
<dbReference type="RefSeq" id="WP_015739211.1">
    <property type="nucleotide sequence ID" value="NC_013385.1"/>
</dbReference>
<protein>
    <recommendedName>
        <fullName evidence="10">Glycerol-3-phosphate acyltransferase</fullName>
    </recommendedName>
    <alternativeName>
        <fullName evidence="10">Acyl-PO4 G3P acyltransferase</fullName>
    </alternativeName>
    <alternativeName>
        <fullName evidence="10">Acyl-phosphate--glycerol-3-phosphate acyltransferase</fullName>
    </alternativeName>
    <alternativeName>
        <fullName evidence="10">G3P acyltransferase</fullName>
        <shortName evidence="10">GPAT</shortName>
        <ecNumber evidence="10">2.3.1.275</ecNumber>
    </alternativeName>
    <alternativeName>
        <fullName evidence="10">Lysophosphatidic acid synthase</fullName>
        <shortName evidence="10">LPA synthase</shortName>
    </alternativeName>
</protein>
<proteinExistence type="inferred from homology"/>
<feature type="transmembrane region" description="Helical" evidence="10">
    <location>
        <begin position="110"/>
        <end position="136"/>
    </location>
</feature>
<feature type="transmembrane region" description="Helical" evidence="10">
    <location>
        <begin position="156"/>
        <end position="173"/>
    </location>
</feature>
<evidence type="ECO:0000313" key="12">
    <source>
        <dbReference type="Proteomes" id="UP000002620"/>
    </source>
</evidence>
<dbReference type="Pfam" id="PF02660">
    <property type="entry name" value="G3P_acyltransf"/>
    <property type="match status" value="1"/>
</dbReference>